<dbReference type="SUPFAM" id="SSF51735">
    <property type="entry name" value="NAD(P)-binding Rossmann-fold domains"/>
    <property type="match status" value="1"/>
</dbReference>
<organism evidence="2 3">
    <name type="scientific">Candidatus Merdimorpha stercoravium</name>
    <dbReference type="NCBI Taxonomy" id="2840863"/>
    <lineage>
        <taxon>Bacteria</taxon>
        <taxon>Pseudomonadati</taxon>
        <taxon>Bacteroidota</taxon>
        <taxon>Flavobacteriia</taxon>
        <taxon>Flavobacteriales</taxon>
        <taxon>Candidatus Merdimorpha</taxon>
    </lineage>
</organism>
<dbReference type="PANTHER" id="PTHR43313">
    <property type="entry name" value="SHORT-CHAIN DEHYDROGENASE/REDUCTASE FAMILY 9C"/>
    <property type="match status" value="1"/>
</dbReference>
<dbReference type="PROSITE" id="PS00061">
    <property type="entry name" value="ADH_SHORT"/>
    <property type="match status" value="1"/>
</dbReference>
<sequence>MKNAVITGVSSGIGLATARELAKAGFKVFGSVRKKEDALRLKEELGDSYEPLFFDLTDDQAIAAEAARVGQLVGAQGIQLLVNNGGISGGDAIMHVSIEYMKYIYDVNTLGMLRVSQAFFPLLKISSANRTVQTKIVNISSGAGRAVRPYLGPYAATKHAVEAISDAMRRELMRYGIDVIIIEPGPIQTEIWNKNKSKDGVYKYQDTDYAVLFQKIDKGVEQMEHNALPAEKVAQLILKAYTKTKPDSRYLIAPSRWMFWLAIHVLPDRFLDRMFKKQFDKIENS</sequence>
<evidence type="ECO:0000313" key="2">
    <source>
        <dbReference type="EMBL" id="HIT97228.1"/>
    </source>
</evidence>
<dbReference type="EMBL" id="DVLY01000003">
    <property type="protein sequence ID" value="HIT97228.1"/>
    <property type="molecule type" value="Genomic_DNA"/>
</dbReference>
<evidence type="ECO:0000313" key="3">
    <source>
        <dbReference type="Proteomes" id="UP000824161"/>
    </source>
</evidence>
<dbReference type="InterPro" id="IPR036291">
    <property type="entry name" value="NAD(P)-bd_dom_sf"/>
</dbReference>
<name>A0A9D1H7T0_9FLAO</name>
<dbReference type="Proteomes" id="UP000824161">
    <property type="component" value="Unassembled WGS sequence"/>
</dbReference>
<reference evidence="2" key="1">
    <citation type="submission" date="2020-10" db="EMBL/GenBank/DDBJ databases">
        <authorList>
            <person name="Gilroy R."/>
        </authorList>
    </citation>
    <scope>NUCLEOTIDE SEQUENCE</scope>
    <source>
        <strain evidence="2">1383</strain>
    </source>
</reference>
<dbReference type="GO" id="GO:0016491">
    <property type="term" value="F:oxidoreductase activity"/>
    <property type="evidence" value="ECO:0007669"/>
    <property type="project" value="TreeGrafter"/>
</dbReference>
<dbReference type="PANTHER" id="PTHR43313:SF1">
    <property type="entry name" value="3BETA-HYDROXYSTEROID DEHYDROGENASE DHS-16"/>
    <property type="match status" value="1"/>
</dbReference>
<reference evidence="2" key="2">
    <citation type="journal article" date="2021" name="PeerJ">
        <title>Extensive microbial diversity within the chicken gut microbiome revealed by metagenomics and culture.</title>
        <authorList>
            <person name="Gilroy R."/>
            <person name="Ravi A."/>
            <person name="Getino M."/>
            <person name="Pursley I."/>
            <person name="Horton D.L."/>
            <person name="Alikhan N.F."/>
            <person name="Baker D."/>
            <person name="Gharbi K."/>
            <person name="Hall N."/>
            <person name="Watson M."/>
            <person name="Adriaenssens E.M."/>
            <person name="Foster-Nyarko E."/>
            <person name="Jarju S."/>
            <person name="Secka A."/>
            <person name="Antonio M."/>
            <person name="Oren A."/>
            <person name="Chaudhuri R.R."/>
            <person name="La Ragione R."/>
            <person name="Hildebrand F."/>
            <person name="Pallen M.J."/>
        </authorList>
    </citation>
    <scope>NUCLEOTIDE SEQUENCE</scope>
    <source>
        <strain evidence="2">1383</strain>
    </source>
</reference>
<dbReference type="InterPro" id="IPR020904">
    <property type="entry name" value="Sc_DH/Rdtase_CS"/>
</dbReference>
<dbReference type="Pfam" id="PF00106">
    <property type="entry name" value="adh_short"/>
    <property type="match status" value="1"/>
</dbReference>
<accession>A0A9D1H7T0</accession>
<protein>
    <submittedName>
        <fullName evidence="2">SDR family NAD(P)-dependent oxidoreductase</fullName>
    </submittedName>
</protein>
<dbReference type="PRINTS" id="PR00081">
    <property type="entry name" value="GDHRDH"/>
</dbReference>
<proteinExistence type="inferred from homology"/>
<gene>
    <name evidence="2" type="ORF">IAC44_00145</name>
</gene>
<evidence type="ECO:0000256" key="1">
    <source>
        <dbReference type="RuleBase" id="RU000363"/>
    </source>
</evidence>
<dbReference type="PRINTS" id="PR00080">
    <property type="entry name" value="SDRFAMILY"/>
</dbReference>
<comment type="caution">
    <text evidence="2">The sequence shown here is derived from an EMBL/GenBank/DDBJ whole genome shotgun (WGS) entry which is preliminary data.</text>
</comment>
<dbReference type="AlphaFoldDB" id="A0A9D1H7T0"/>
<dbReference type="GO" id="GO:0008202">
    <property type="term" value="P:steroid metabolic process"/>
    <property type="evidence" value="ECO:0007669"/>
    <property type="project" value="TreeGrafter"/>
</dbReference>
<dbReference type="Gene3D" id="3.40.50.720">
    <property type="entry name" value="NAD(P)-binding Rossmann-like Domain"/>
    <property type="match status" value="1"/>
</dbReference>
<dbReference type="InterPro" id="IPR002347">
    <property type="entry name" value="SDR_fam"/>
</dbReference>
<comment type="similarity">
    <text evidence="1">Belongs to the short-chain dehydrogenases/reductases (SDR) family.</text>
</comment>